<dbReference type="PANTHER" id="PTHR43586">
    <property type="entry name" value="CYSTEINE DESULFURASE"/>
    <property type="match status" value="1"/>
</dbReference>
<evidence type="ECO:0000259" key="2">
    <source>
        <dbReference type="Pfam" id="PF00266"/>
    </source>
</evidence>
<proteinExistence type="predicted"/>
<protein>
    <submittedName>
        <fullName evidence="3">Aminotransferase class V-fold PLP-dependent enzyme</fullName>
    </submittedName>
</protein>
<dbReference type="InterPro" id="IPR015421">
    <property type="entry name" value="PyrdxlP-dep_Trfase_major"/>
</dbReference>
<evidence type="ECO:0000256" key="1">
    <source>
        <dbReference type="ARBA" id="ARBA00022898"/>
    </source>
</evidence>
<dbReference type="Gene3D" id="3.40.640.10">
    <property type="entry name" value="Type I PLP-dependent aspartate aminotransferase-like (Major domain)"/>
    <property type="match status" value="1"/>
</dbReference>
<dbReference type="GO" id="GO:0008483">
    <property type="term" value="F:transaminase activity"/>
    <property type="evidence" value="ECO:0007669"/>
    <property type="project" value="UniProtKB-KW"/>
</dbReference>
<dbReference type="InterPro" id="IPR015424">
    <property type="entry name" value="PyrdxlP-dep_Trfase"/>
</dbReference>
<keyword evidence="3" id="KW-0808">Transferase</keyword>
<dbReference type="RefSeq" id="WP_354664059.1">
    <property type="nucleotide sequence ID" value="NZ_JBEXAC010000004.1"/>
</dbReference>
<name>A0ABV2TEP5_9BACT</name>
<sequence>MSSLSMPCKSGLEKYFSVYRNNIIGHQQFFESPFGRKQIIYADWTATGRAYGPIEGCIRQQVLPFLGNTHTGTTVTGTCMSAAYEAARAIVKTHVNANKEDILLFCGSGMTAAVNKLQRILGLRIPEHVAAYVGFSQHAEMRQPVVFVTHMEHHSNHLSWLETIATVEIIGSDENGNVDMLHFCALLEQYKHYPNKIAAVTACSNVTGIQTPYHDIAKLIHQYGGLCFVDFACAAPYCNINMHPVDTDADLDAIYFSAHKFLGGPGTPGILIFNRKVYRNKIPDHPGGGTVNYSNPWKGREYVTDIEQREDGGTPPFLQAIKAAMCIRLKEEMGVDNMLQREEELLKIIFSRLSGMPQIQILEREVKVRLGVVSFLVAGVHYNLIVKLLNDKFGIQLRGGCSCAGTYGHMLLGVDKPASYAILDAIHSGDLSHKPGWVRLSIHPTMTDSEINFIMDAIEMTLSNISAWEKEYYYDPCMNEYYYKHMKASEAQNMLHWFDVSCWPDF</sequence>
<dbReference type="Gene3D" id="3.90.1150.10">
    <property type="entry name" value="Aspartate Aminotransferase, domain 1"/>
    <property type="match status" value="1"/>
</dbReference>
<organism evidence="3 4">
    <name type="scientific">Chitinophaga defluvii</name>
    <dbReference type="NCBI Taxonomy" id="3163343"/>
    <lineage>
        <taxon>Bacteria</taxon>
        <taxon>Pseudomonadati</taxon>
        <taxon>Bacteroidota</taxon>
        <taxon>Chitinophagia</taxon>
        <taxon>Chitinophagales</taxon>
        <taxon>Chitinophagaceae</taxon>
        <taxon>Chitinophaga</taxon>
    </lineage>
</organism>
<dbReference type="EMBL" id="JBEXAC010000004">
    <property type="protein sequence ID" value="MET7001487.1"/>
    <property type="molecule type" value="Genomic_DNA"/>
</dbReference>
<keyword evidence="3" id="KW-0032">Aminotransferase</keyword>
<dbReference type="PANTHER" id="PTHR43586:SF8">
    <property type="entry name" value="CYSTEINE DESULFURASE 1, CHLOROPLASTIC"/>
    <property type="match status" value="1"/>
</dbReference>
<feature type="domain" description="Aminotransferase class V" evidence="2">
    <location>
        <begin position="40"/>
        <end position="452"/>
    </location>
</feature>
<dbReference type="Pfam" id="PF00266">
    <property type="entry name" value="Aminotran_5"/>
    <property type="match status" value="1"/>
</dbReference>
<keyword evidence="4" id="KW-1185">Reference proteome</keyword>
<evidence type="ECO:0000313" key="3">
    <source>
        <dbReference type="EMBL" id="MET7001487.1"/>
    </source>
</evidence>
<accession>A0ABV2TEP5</accession>
<keyword evidence="1" id="KW-0663">Pyridoxal phosphate</keyword>
<reference evidence="3 4" key="1">
    <citation type="submission" date="2024-06" db="EMBL/GenBank/DDBJ databases">
        <title>Chitinophaga defluvii sp. nov., isolated from municipal sewage.</title>
        <authorList>
            <person name="Zhang L."/>
        </authorList>
    </citation>
    <scope>NUCLEOTIDE SEQUENCE [LARGE SCALE GENOMIC DNA]</scope>
    <source>
        <strain evidence="3 4">H8</strain>
    </source>
</reference>
<dbReference type="SUPFAM" id="SSF53383">
    <property type="entry name" value="PLP-dependent transferases"/>
    <property type="match status" value="1"/>
</dbReference>
<evidence type="ECO:0000313" key="4">
    <source>
        <dbReference type="Proteomes" id="UP001549749"/>
    </source>
</evidence>
<dbReference type="Proteomes" id="UP001549749">
    <property type="component" value="Unassembled WGS sequence"/>
</dbReference>
<gene>
    <name evidence="3" type="ORF">ABR189_29165</name>
</gene>
<dbReference type="InterPro" id="IPR000192">
    <property type="entry name" value="Aminotrans_V_dom"/>
</dbReference>
<comment type="caution">
    <text evidence="3">The sequence shown here is derived from an EMBL/GenBank/DDBJ whole genome shotgun (WGS) entry which is preliminary data.</text>
</comment>
<dbReference type="InterPro" id="IPR015422">
    <property type="entry name" value="PyrdxlP-dep_Trfase_small"/>
</dbReference>